<evidence type="ECO:0008006" key="3">
    <source>
        <dbReference type="Google" id="ProtNLM"/>
    </source>
</evidence>
<dbReference type="OrthoDB" id="3255035at2759"/>
<dbReference type="STRING" id="181874.A0A409W3V5"/>
<protein>
    <recommendedName>
        <fullName evidence="3">AIG1-type G domain-containing protein</fullName>
    </recommendedName>
</protein>
<dbReference type="AlphaFoldDB" id="A0A409W3V5"/>
<keyword evidence="2" id="KW-1185">Reference proteome</keyword>
<evidence type="ECO:0000313" key="1">
    <source>
        <dbReference type="EMBL" id="PPQ73191.1"/>
    </source>
</evidence>
<sequence length="272" mass="31362">MDTPGFLDPNLSECRILKMITDKLDDIRRSANRVSVNILYFQPITDIRFAGMKRRSVDLLRGFANAFMAKNVDIITTMWNTLWKPEQHIAANTRFECLRNEVFQGSRQLRINVYKYLGTRASSLLILDNFRFSWVHNAHLCKAANQQMLGRDHLLERISNGNRQLCALSDELNFARDSIQDNPILGVILKQQIRDVKAQLWSFIHDLRVVDPETFLTLQERSRAREAPVKASVPILSSNVHSTTSLSIEKSADPYSSRIKSWILAPFRICRM</sequence>
<name>A0A409W3V5_9AGAR</name>
<dbReference type="InterPro" id="IPR027417">
    <property type="entry name" value="P-loop_NTPase"/>
</dbReference>
<reference evidence="1 2" key="1">
    <citation type="journal article" date="2018" name="Evol. Lett.">
        <title>Horizontal gene cluster transfer increased hallucinogenic mushroom diversity.</title>
        <authorList>
            <person name="Reynolds H.T."/>
            <person name="Vijayakumar V."/>
            <person name="Gluck-Thaler E."/>
            <person name="Korotkin H.B."/>
            <person name="Matheny P.B."/>
            <person name="Slot J.C."/>
        </authorList>
    </citation>
    <scope>NUCLEOTIDE SEQUENCE [LARGE SCALE GENOMIC DNA]</scope>
    <source>
        <strain evidence="1 2">2629</strain>
    </source>
</reference>
<accession>A0A409W3V5</accession>
<dbReference type="EMBL" id="NHTK01005831">
    <property type="protein sequence ID" value="PPQ73191.1"/>
    <property type="molecule type" value="Genomic_DNA"/>
</dbReference>
<dbReference type="Proteomes" id="UP000284842">
    <property type="component" value="Unassembled WGS sequence"/>
</dbReference>
<dbReference type="Gene3D" id="3.40.50.300">
    <property type="entry name" value="P-loop containing nucleotide triphosphate hydrolases"/>
    <property type="match status" value="1"/>
</dbReference>
<evidence type="ECO:0000313" key="2">
    <source>
        <dbReference type="Proteomes" id="UP000284842"/>
    </source>
</evidence>
<dbReference type="InParanoid" id="A0A409W3V5"/>
<organism evidence="1 2">
    <name type="scientific">Panaeolus cyanescens</name>
    <dbReference type="NCBI Taxonomy" id="181874"/>
    <lineage>
        <taxon>Eukaryota</taxon>
        <taxon>Fungi</taxon>
        <taxon>Dikarya</taxon>
        <taxon>Basidiomycota</taxon>
        <taxon>Agaricomycotina</taxon>
        <taxon>Agaricomycetes</taxon>
        <taxon>Agaricomycetidae</taxon>
        <taxon>Agaricales</taxon>
        <taxon>Agaricineae</taxon>
        <taxon>Galeropsidaceae</taxon>
        <taxon>Panaeolus</taxon>
    </lineage>
</organism>
<gene>
    <name evidence="1" type="ORF">CVT24_010022</name>
</gene>
<comment type="caution">
    <text evidence="1">The sequence shown here is derived from an EMBL/GenBank/DDBJ whole genome shotgun (WGS) entry which is preliminary data.</text>
</comment>
<proteinExistence type="predicted"/>